<organism evidence="3 4">
    <name type="scientific">Thecamonas trahens ATCC 50062</name>
    <dbReference type="NCBI Taxonomy" id="461836"/>
    <lineage>
        <taxon>Eukaryota</taxon>
        <taxon>Apusozoa</taxon>
        <taxon>Apusomonadida</taxon>
        <taxon>Apusomonadidae</taxon>
        <taxon>Thecamonas</taxon>
    </lineage>
</organism>
<evidence type="ECO:0000256" key="1">
    <source>
        <dbReference type="SAM" id="Coils"/>
    </source>
</evidence>
<name>A0A0L0D3Q1_THETB</name>
<keyword evidence="4" id="KW-1185">Reference proteome</keyword>
<dbReference type="RefSeq" id="XP_013760238.1">
    <property type="nucleotide sequence ID" value="XM_013904784.1"/>
</dbReference>
<protein>
    <submittedName>
        <fullName evidence="3">Uncharacterized protein</fullName>
    </submittedName>
</protein>
<proteinExistence type="predicted"/>
<keyword evidence="1" id="KW-0175">Coiled coil</keyword>
<feature type="coiled-coil region" evidence="1">
    <location>
        <begin position="129"/>
        <end position="198"/>
    </location>
</feature>
<dbReference type="AlphaFoldDB" id="A0A0L0D3Q1"/>
<dbReference type="EMBL" id="GL349444">
    <property type="protein sequence ID" value="KNC46967.1"/>
    <property type="molecule type" value="Genomic_DNA"/>
</dbReference>
<sequence>MLTSSRRFSALCGPSSIPRPMRSYGAPTAPISPSSTRRPLPPTSCRDTLTMPSSSRLSASSTTFVLQGCRPGQRLGPLHLCSRLLSPRAPELIHRIKRKPQKRRRGQLTRAARIAATGNPPATSDAARVTDLRVEVESLKRTRDEYEHAIDSMAMRQADMERRVADLDATAEALRDQVDAARNQHAALAAAIDNLRAVLPPGFTAAMAPQASVPVAPAPMDLAAPQQPIATRLHNETLDLIFGTIVSPTLSTDSDGPFPPVSLRPGLSATPPLPVDDRHDYTRPLKRARPLAPIDAPKDHHAHDPFWTHAGALLTPTWASRT</sequence>
<evidence type="ECO:0000313" key="4">
    <source>
        <dbReference type="Proteomes" id="UP000054408"/>
    </source>
</evidence>
<dbReference type="Proteomes" id="UP000054408">
    <property type="component" value="Unassembled WGS sequence"/>
</dbReference>
<evidence type="ECO:0000256" key="2">
    <source>
        <dbReference type="SAM" id="MobiDB-lite"/>
    </source>
</evidence>
<evidence type="ECO:0000313" key="3">
    <source>
        <dbReference type="EMBL" id="KNC46967.1"/>
    </source>
</evidence>
<gene>
    <name evidence="3" type="ORF">AMSG_03400</name>
</gene>
<reference evidence="3 4" key="1">
    <citation type="submission" date="2010-05" db="EMBL/GenBank/DDBJ databases">
        <title>The Genome Sequence of Thecamonas trahens ATCC 50062.</title>
        <authorList>
            <consortium name="The Broad Institute Genome Sequencing Platform"/>
            <person name="Russ C."/>
            <person name="Cuomo C."/>
            <person name="Shea T."/>
            <person name="Young S.K."/>
            <person name="Zeng Q."/>
            <person name="Koehrsen M."/>
            <person name="Haas B."/>
            <person name="Borodovsky M."/>
            <person name="Guigo R."/>
            <person name="Alvarado L."/>
            <person name="Berlin A."/>
            <person name="Bochicchio J."/>
            <person name="Borenstein D."/>
            <person name="Chapman S."/>
            <person name="Chen Z."/>
            <person name="Freedman E."/>
            <person name="Gellesch M."/>
            <person name="Goldberg J."/>
            <person name="Griggs A."/>
            <person name="Gujja S."/>
            <person name="Heilman E."/>
            <person name="Heiman D."/>
            <person name="Hepburn T."/>
            <person name="Howarth C."/>
            <person name="Jen D."/>
            <person name="Larson L."/>
            <person name="Mehta T."/>
            <person name="Park D."/>
            <person name="Pearson M."/>
            <person name="Roberts A."/>
            <person name="Saif S."/>
            <person name="Shenoy N."/>
            <person name="Sisk P."/>
            <person name="Stolte C."/>
            <person name="Sykes S."/>
            <person name="Thomson T."/>
            <person name="Walk T."/>
            <person name="White J."/>
            <person name="Yandava C."/>
            <person name="Burger G."/>
            <person name="Gray M.W."/>
            <person name="Holland P.W.H."/>
            <person name="King N."/>
            <person name="Lang F.B.F."/>
            <person name="Roger A.J."/>
            <person name="Ruiz-Trillo I."/>
            <person name="Lander E."/>
            <person name="Nusbaum C."/>
        </authorList>
    </citation>
    <scope>NUCLEOTIDE SEQUENCE [LARGE SCALE GENOMIC DNA]</scope>
    <source>
        <strain evidence="3 4">ATCC 50062</strain>
    </source>
</reference>
<feature type="region of interest" description="Disordered" evidence="2">
    <location>
        <begin position="1"/>
        <end position="57"/>
    </location>
</feature>
<dbReference type="Gene3D" id="1.10.287.1490">
    <property type="match status" value="1"/>
</dbReference>
<dbReference type="GeneID" id="25563008"/>
<accession>A0A0L0D3Q1</accession>